<name>A0AB39RPL4_9ACTN</name>
<evidence type="ECO:0000313" key="2">
    <source>
        <dbReference type="EMBL" id="XDQ55580.1"/>
    </source>
</evidence>
<gene>
    <name evidence="2" type="ORF">AB5J53_29915</name>
</gene>
<keyword evidence="1" id="KW-0472">Membrane</keyword>
<feature type="transmembrane region" description="Helical" evidence="1">
    <location>
        <begin position="12"/>
        <end position="36"/>
    </location>
</feature>
<dbReference type="RefSeq" id="WP_369248719.1">
    <property type="nucleotide sequence ID" value="NZ_CP163443.1"/>
</dbReference>
<feature type="transmembrane region" description="Helical" evidence="1">
    <location>
        <begin position="56"/>
        <end position="76"/>
    </location>
</feature>
<dbReference type="AlphaFoldDB" id="A0AB39RPL4"/>
<dbReference type="EMBL" id="CP163443">
    <property type="protein sequence ID" value="XDQ55580.1"/>
    <property type="molecule type" value="Genomic_DNA"/>
</dbReference>
<organism evidence="2">
    <name type="scientific">Streptomyces sp. R41</name>
    <dbReference type="NCBI Taxonomy" id="3238632"/>
    <lineage>
        <taxon>Bacteria</taxon>
        <taxon>Bacillati</taxon>
        <taxon>Actinomycetota</taxon>
        <taxon>Actinomycetes</taxon>
        <taxon>Kitasatosporales</taxon>
        <taxon>Streptomycetaceae</taxon>
        <taxon>Streptomyces</taxon>
    </lineage>
</organism>
<reference evidence="2" key="1">
    <citation type="submission" date="2024-07" db="EMBL/GenBank/DDBJ databases">
        <authorList>
            <person name="Yu S.T."/>
        </authorList>
    </citation>
    <scope>NUCLEOTIDE SEQUENCE</scope>
    <source>
        <strain evidence="2">R41</strain>
    </source>
</reference>
<keyword evidence="1" id="KW-1133">Transmembrane helix</keyword>
<sequence length="221" mass="23841">MGSPATRTKVLRYAAVLVGAVAVCVFLLRPGAWLLAGDSVRGLPADKRARELDETRRTLVAAVVAGSTLTGLGYTVRHYLLARRGQVTDRYGKAVAQLASAQLVEVLGGVYALEHVMRESEDDHETVVEVLAAFVRTKSPVRPGATGSWSVGEDVAAMKVLARRPSRPERNRIDLRRTDLTGLALATGADRRAPVLARADLCEARLVGVRMPVATPVHRCR</sequence>
<keyword evidence="1" id="KW-0812">Transmembrane</keyword>
<protein>
    <submittedName>
        <fullName evidence="2">Uncharacterized protein</fullName>
    </submittedName>
</protein>
<accession>A0AB39RPL4</accession>
<proteinExistence type="predicted"/>
<evidence type="ECO:0000256" key="1">
    <source>
        <dbReference type="SAM" id="Phobius"/>
    </source>
</evidence>